<sequence length="792" mass="88982">MIRLRIDSVVCDLAAEQPLTLAWSGRTLTDPEAGRSGEALTFELLPTAAAEALFGAECHLYGAGRFNAALHRGELLAGGTPLVSGSVRLVETRWHGTEHRYRVELRGGAHAWAEQAAKGWFRELEVAYAGRLLPTEIAAGWSDDSPVKFLPVYRDRYEIENGDAGLRPPERLLSTDDYHPFLSIRALVQALFAKAGYTVESAFMESPWFRSLYMSGAYASHDTRVRQQKMGFLARRKADRTTTANALGRVEANPFVTHNTVGNLVDAFSPQEVDETGATLTDAYSAGGCLRIEEGELCFRPLTEVSVGFEYELRYTTDYRIRSRTRLTGFDSVWLGEDADVRFELANRFEDRREALRPSFQYRIVVFDHTEGNRWTLRCTTDGAETTLTDFTTRSTLFTTPQGTTLVNARLYRNVSGVYVPYTEDWALYDGYIGETGRTEVQITVRTSPESVTPTAPKYFRQISFYGAEEGMNFTISRRCRLRPCFSSAPGYGAALAFDDVARHEIRQAELLRALAHLFDLRFHTDEQLKRVYIEPACDFYDATTVWEWSDRILGDTPIAGADRALDVHDRRTWGYRDADGAVARFDAANDTRFGRWSHATASKAAKQGEEVSLNELFAPTLCEAGRYANAPSALILCVGDRDDATTDDATAVTPRIVRWMGLHGLPAGERWGYPLGDERYPLAAFHFTGDAETEGFTLCFEDRDAQEGLHRFYDARIAAEEDRQQVTLRLRIAPDEYAALFRFAGEAHPTIRSRFRFRFAGGSSLFTLRAVEAYDPREGVAHCTFDRLCDD</sequence>
<dbReference type="RefSeq" id="WP_244611643.1">
    <property type="nucleotide sequence ID" value="NZ_AP019735.1"/>
</dbReference>
<name>A0A4Y1WV30_9BACT</name>
<dbReference type="AlphaFoldDB" id="A0A4Y1WV30"/>
<organism evidence="1 2">
    <name type="scientific">Alistipes communis</name>
    <dbReference type="NCBI Taxonomy" id="2585118"/>
    <lineage>
        <taxon>Bacteria</taxon>
        <taxon>Pseudomonadati</taxon>
        <taxon>Bacteroidota</taxon>
        <taxon>Bacteroidia</taxon>
        <taxon>Bacteroidales</taxon>
        <taxon>Rikenellaceae</taxon>
        <taxon>Alistipes</taxon>
    </lineage>
</organism>
<proteinExistence type="predicted"/>
<dbReference type="EMBL" id="AP019735">
    <property type="protein sequence ID" value="BBL03978.1"/>
    <property type="molecule type" value="Genomic_DNA"/>
</dbReference>
<gene>
    <name evidence="1" type="ORF">A5CBH24_12910</name>
</gene>
<dbReference type="GeneID" id="78342012"/>
<dbReference type="KEGG" id="acou:A5CBH24_12910"/>
<protein>
    <submittedName>
        <fullName evidence="1">Uncharacterized protein</fullName>
    </submittedName>
</protein>
<reference evidence="2" key="1">
    <citation type="submission" date="2019-06" db="EMBL/GenBank/DDBJ databases">
        <title>Alistipes onderdonkii subsp. vulgaris subsp. nov., Alistipes dispar sp. nov. and Alistipes communis sp. nov., isolated from human faeces, and creation of Alistipes onderdonkii subsp. onderdonkii subsp. nov.</title>
        <authorList>
            <person name="Sakamoto M."/>
            <person name="Ikeyama N."/>
            <person name="Ogata Y."/>
            <person name="Suda W."/>
            <person name="Iino T."/>
            <person name="Hattori M."/>
            <person name="Ohkuma M."/>
        </authorList>
    </citation>
    <scope>NUCLEOTIDE SEQUENCE [LARGE SCALE GENOMIC DNA]</scope>
    <source>
        <strain evidence="2">5CBH24</strain>
    </source>
</reference>
<evidence type="ECO:0000313" key="2">
    <source>
        <dbReference type="Proteomes" id="UP000318946"/>
    </source>
</evidence>
<keyword evidence="2" id="KW-1185">Reference proteome</keyword>
<dbReference type="Proteomes" id="UP000318946">
    <property type="component" value="Chromosome"/>
</dbReference>
<accession>A0A4Y1WV30</accession>
<evidence type="ECO:0000313" key="1">
    <source>
        <dbReference type="EMBL" id="BBL03978.1"/>
    </source>
</evidence>